<proteinExistence type="predicted"/>
<evidence type="ECO:0000313" key="3">
    <source>
        <dbReference type="Proteomes" id="UP001328107"/>
    </source>
</evidence>
<feature type="transmembrane region" description="Helical" evidence="1">
    <location>
        <begin position="140"/>
        <end position="161"/>
    </location>
</feature>
<feature type="transmembrane region" description="Helical" evidence="1">
    <location>
        <begin position="106"/>
        <end position="128"/>
    </location>
</feature>
<dbReference type="Proteomes" id="UP001328107">
    <property type="component" value="Unassembled WGS sequence"/>
</dbReference>
<keyword evidence="1" id="KW-0472">Membrane</keyword>
<evidence type="ECO:0000256" key="1">
    <source>
        <dbReference type="SAM" id="Phobius"/>
    </source>
</evidence>
<feature type="non-terminal residue" evidence="2">
    <location>
        <position position="1"/>
    </location>
</feature>
<organism evidence="2 3">
    <name type="scientific">Pristionchus mayeri</name>
    <dbReference type="NCBI Taxonomy" id="1317129"/>
    <lineage>
        <taxon>Eukaryota</taxon>
        <taxon>Metazoa</taxon>
        <taxon>Ecdysozoa</taxon>
        <taxon>Nematoda</taxon>
        <taxon>Chromadorea</taxon>
        <taxon>Rhabditida</taxon>
        <taxon>Rhabditina</taxon>
        <taxon>Diplogasteromorpha</taxon>
        <taxon>Diplogasteroidea</taxon>
        <taxon>Neodiplogasteridae</taxon>
        <taxon>Pristionchus</taxon>
    </lineage>
</organism>
<gene>
    <name evidence="2" type="ORF">PMAYCL1PPCAC_26463</name>
</gene>
<comment type="caution">
    <text evidence="2">The sequence shown here is derived from an EMBL/GenBank/DDBJ whole genome shotgun (WGS) entry which is preliminary data.</text>
</comment>
<dbReference type="EMBL" id="BTRK01000005">
    <property type="protein sequence ID" value="GMR56269.1"/>
    <property type="molecule type" value="Genomic_DNA"/>
</dbReference>
<feature type="transmembrane region" description="Helical" evidence="1">
    <location>
        <begin position="173"/>
        <end position="194"/>
    </location>
</feature>
<keyword evidence="3" id="KW-1185">Reference proteome</keyword>
<protein>
    <submittedName>
        <fullName evidence="2">Uncharacterized protein</fullName>
    </submittedName>
</protein>
<reference evidence="3" key="1">
    <citation type="submission" date="2022-10" db="EMBL/GenBank/DDBJ databases">
        <title>Genome assembly of Pristionchus species.</title>
        <authorList>
            <person name="Yoshida K."/>
            <person name="Sommer R.J."/>
        </authorList>
    </citation>
    <scope>NUCLEOTIDE SEQUENCE [LARGE SCALE GENOMIC DNA]</scope>
    <source>
        <strain evidence="3">RS5460</strain>
    </source>
</reference>
<name>A0AAN5D4I4_9BILA</name>
<sequence>ILSAIFALIGYVFIFPPATFLTRLPNGLHRTRIKLYAMEFVMASATLLGFALHFLETGGYLGDSPNTWFELIRSAALLYFLPIYFRFIKPPRGENEIGREGEEAELATTTVVLPLGVIVGFAVLPGSLADTVFGSSQGRAVASAFCSYFFLTFFTVFNAVAPAQAGLIAPETTLAYLTVASYFSIFHGLCRLLVPDFFHTRNAT</sequence>
<evidence type="ECO:0000313" key="2">
    <source>
        <dbReference type="EMBL" id="GMR56269.1"/>
    </source>
</evidence>
<keyword evidence="1" id="KW-0812">Transmembrane</keyword>
<feature type="transmembrane region" description="Helical" evidence="1">
    <location>
        <begin position="36"/>
        <end position="55"/>
    </location>
</feature>
<keyword evidence="1" id="KW-1133">Transmembrane helix</keyword>
<feature type="transmembrane region" description="Helical" evidence="1">
    <location>
        <begin position="6"/>
        <end position="24"/>
    </location>
</feature>
<accession>A0AAN5D4I4</accession>
<dbReference type="AlphaFoldDB" id="A0AAN5D4I4"/>